<sequence>MPPTLCQFCSLVPHWLTSLSWDPKGAQSQFNYSYSDPTITLGSWRWMVAQAAVITAAASAEEKEWCGSGNGKGFGGGGDGGGEGGGGEGFGVGGLVGGDGHEDGGRGGDCTGKRGTRETWDTQEQGKRKGCHLCLQITRFTNRPSNRSQYGQYAVRPYYLPPVMDPRYDERYLDVPLVFGRNDEDEEGYGWEWTMGYLSNKELFVGEVVVVPEYWRPKFSSPMGYLDQTPETNIALLKDWLHNCRQNHTKCREIKKTMESPGTEFLPTRLIDVQAFGPSSSSHLSHDVRLVSLHPTPPHPSSSTDPKFPPPYLTLSHCWGPPSKRPPTTTTKSNLPQRLSRIPFSDLPQTFRDAIEVTRKLGYRYLWIDSLCIIQDDEQDWAYEAGLMASVYSHAVCTLSALSAGDSSAGFGLEKVVLGEDRSYLDLSISYGIDTSKHDAVRRDSGFYGVGTRGNESCGVEGKEGLSFPRFRMFYSLDSWDVVYNGKIQIGLCNDVSPLRSRAWTLQERELSRRVIHFAKHQVLWECAELKATAQRPWHHHGGYDPVVRDPEEEWWGEEWKMIRREVEDGLLCLPQDQVTSNHHDGNHSVQNVNTPTSTPTSSLESLLSTYKSESSWWSLIHDYSQRQLTKPTDKLAALSGIAQFYQHTHFPHAQYVAGLWSSSLNEDLLWEVADSAKINARRPDPRKKGGYVAPSWSWASVMGRVVFEPMNPVRRVRKLMGRSQDSQDGGCEDWIVEAINLHPKYLDPYGALLPDSNLIISNARLVAVTLFTETIKEPDPEHITDYIYHYGGLEIDVRWVANHSLDVKGETESKTQLWCWGMVSESLGFGKKKQVVRGLLLRKERDATGDFGFSDQEEEEGLGVYSRVGTFFDMKVELFYGVEPRRIKLI</sequence>
<feature type="region of interest" description="Disordered" evidence="1">
    <location>
        <begin position="70"/>
        <end position="89"/>
    </location>
</feature>
<reference evidence="3" key="2">
    <citation type="submission" date="2023-07" db="EMBL/GenBank/DDBJ databases">
        <authorList>
            <consortium name="Lawrence Berkeley National Laboratory"/>
            <person name="Haridas S."/>
            <person name="Hensen N."/>
            <person name="Bonometti L."/>
            <person name="Westerberg I."/>
            <person name="Brannstrom I.O."/>
            <person name="Guillou S."/>
            <person name="Cros-Aarteil S."/>
            <person name="Calhoun S."/>
            <person name="Kuo A."/>
            <person name="Mondo S."/>
            <person name="Pangilinan J."/>
            <person name="Riley R."/>
            <person name="LaButti K."/>
            <person name="Andreopoulos B."/>
            <person name="Lipzen A."/>
            <person name="Chen C."/>
            <person name="Yanf M."/>
            <person name="Daum C."/>
            <person name="Ng V."/>
            <person name="Clum A."/>
            <person name="Steindorff A."/>
            <person name="Ohm R."/>
            <person name="Martin F."/>
            <person name="Silar P."/>
            <person name="Natvig D."/>
            <person name="Lalanne C."/>
            <person name="Gautier V."/>
            <person name="Ament-velasquez S.L."/>
            <person name="Kruys A."/>
            <person name="Hutchinson M.I."/>
            <person name="Powell A.J."/>
            <person name="Barry K."/>
            <person name="Miller A.N."/>
            <person name="Grigoriev I.V."/>
            <person name="Debuchy R."/>
            <person name="Gladieux P."/>
            <person name="Thoren M.H."/>
            <person name="Johannesson H."/>
        </authorList>
    </citation>
    <scope>NUCLEOTIDE SEQUENCE</scope>
    <source>
        <strain evidence="3">FGSC 1904</strain>
    </source>
</reference>
<comment type="caution">
    <text evidence="3">The sequence shown here is derived from an EMBL/GenBank/DDBJ whole genome shotgun (WGS) entry which is preliminary data.</text>
</comment>
<dbReference type="InterPro" id="IPR010730">
    <property type="entry name" value="HET"/>
</dbReference>
<proteinExistence type="predicted"/>
<reference evidence="3" key="1">
    <citation type="journal article" date="2023" name="Mol. Phylogenet. Evol.">
        <title>Genome-scale phylogeny and comparative genomics of the fungal order Sordariales.</title>
        <authorList>
            <person name="Hensen N."/>
            <person name="Bonometti L."/>
            <person name="Westerberg I."/>
            <person name="Brannstrom I.O."/>
            <person name="Guillou S."/>
            <person name="Cros-Aarteil S."/>
            <person name="Calhoun S."/>
            <person name="Haridas S."/>
            <person name="Kuo A."/>
            <person name="Mondo S."/>
            <person name="Pangilinan J."/>
            <person name="Riley R."/>
            <person name="LaButti K."/>
            <person name="Andreopoulos B."/>
            <person name="Lipzen A."/>
            <person name="Chen C."/>
            <person name="Yan M."/>
            <person name="Daum C."/>
            <person name="Ng V."/>
            <person name="Clum A."/>
            <person name="Steindorff A."/>
            <person name="Ohm R.A."/>
            <person name="Martin F."/>
            <person name="Silar P."/>
            <person name="Natvig D.O."/>
            <person name="Lalanne C."/>
            <person name="Gautier V."/>
            <person name="Ament-Velasquez S.L."/>
            <person name="Kruys A."/>
            <person name="Hutchinson M.I."/>
            <person name="Powell A.J."/>
            <person name="Barry K."/>
            <person name="Miller A.N."/>
            <person name="Grigoriev I.V."/>
            <person name="Debuchy R."/>
            <person name="Gladieux P."/>
            <person name="Hiltunen Thoren M."/>
            <person name="Johannesson H."/>
        </authorList>
    </citation>
    <scope>NUCLEOTIDE SEQUENCE</scope>
    <source>
        <strain evidence="3">FGSC 1904</strain>
    </source>
</reference>
<protein>
    <submittedName>
        <fullName evidence="3">HET domain protein pin-c2</fullName>
    </submittedName>
</protein>
<dbReference type="Proteomes" id="UP001281003">
    <property type="component" value="Unassembled WGS sequence"/>
</dbReference>
<evidence type="ECO:0000313" key="4">
    <source>
        <dbReference type="Proteomes" id="UP001281003"/>
    </source>
</evidence>
<evidence type="ECO:0000259" key="2">
    <source>
        <dbReference type="Pfam" id="PF06985"/>
    </source>
</evidence>
<dbReference type="Pfam" id="PF06985">
    <property type="entry name" value="HET"/>
    <property type="match status" value="1"/>
</dbReference>
<feature type="compositionally biased region" description="Basic and acidic residues" evidence="1">
    <location>
        <begin position="99"/>
        <end position="122"/>
    </location>
</feature>
<dbReference type="EMBL" id="JAUTDP010000011">
    <property type="protein sequence ID" value="KAK3392338.1"/>
    <property type="molecule type" value="Genomic_DNA"/>
</dbReference>
<feature type="region of interest" description="Disordered" evidence="1">
    <location>
        <begin position="97"/>
        <end position="122"/>
    </location>
</feature>
<organism evidence="3 4">
    <name type="scientific">Sordaria brevicollis</name>
    <dbReference type="NCBI Taxonomy" id="83679"/>
    <lineage>
        <taxon>Eukaryota</taxon>
        <taxon>Fungi</taxon>
        <taxon>Dikarya</taxon>
        <taxon>Ascomycota</taxon>
        <taxon>Pezizomycotina</taxon>
        <taxon>Sordariomycetes</taxon>
        <taxon>Sordariomycetidae</taxon>
        <taxon>Sordariales</taxon>
        <taxon>Sordariaceae</taxon>
        <taxon>Sordaria</taxon>
    </lineage>
</organism>
<evidence type="ECO:0000313" key="3">
    <source>
        <dbReference type="EMBL" id="KAK3392338.1"/>
    </source>
</evidence>
<evidence type="ECO:0000256" key="1">
    <source>
        <dbReference type="SAM" id="MobiDB-lite"/>
    </source>
</evidence>
<dbReference type="AlphaFoldDB" id="A0AAE0P2S5"/>
<accession>A0AAE0P2S5</accession>
<name>A0AAE0P2S5_SORBR</name>
<feature type="domain" description="Heterokaryon incompatibility" evidence="2">
    <location>
        <begin position="312"/>
        <end position="508"/>
    </location>
</feature>
<dbReference type="PANTHER" id="PTHR33112:SF16">
    <property type="entry name" value="HETEROKARYON INCOMPATIBILITY DOMAIN-CONTAINING PROTEIN"/>
    <property type="match status" value="1"/>
</dbReference>
<feature type="region of interest" description="Disordered" evidence="1">
    <location>
        <begin position="582"/>
        <end position="603"/>
    </location>
</feature>
<gene>
    <name evidence="3" type="ORF">B0T20DRAFT_361159</name>
</gene>
<keyword evidence="4" id="KW-1185">Reference proteome</keyword>
<dbReference type="PANTHER" id="PTHR33112">
    <property type="entry name" value="DOMAIN PROTEIN, PUTATIVE-RELATED"/>
    <property type="match status" value="1"/>
</dbReference>